<protein>
    <submittedName>
        <fullName evidence="1">Uncharacterized protein</fullName>
    </submittedName>
</protein>
<reference evidence="1 2" key="1">
    <citation type="submission" date="2019-05" db="EMBL/GenBank/DDBJ databases">
        <title>Emergence of the Ug99 lineage of the wheat stem rust pathogen through somatic hybridization.</title>
        <authorList>
            <person name="Li F."/>
            <person name="Upadhyaya N.M."/>
            <person name="Sperschneider J."/>
            <person name="Matny O."/>
            <person name="Nguyen-Phuc H."/>
            <person name="Mago R."/>
            <person name="Raley C."/>
            <person name="Miller M.E."/>
            <person name="Silverstein K.A.T."/>
            <person name="Henningsen E."/>
            <person name="Hirsch C.D."/>
            <person name="Visser B."/>
            <person name="Pretorius Z.A."/>
            <person name="Steffenson B.J."/>
            <person name="Schwessinger B."/>
            <person name="Dodds P.N."/>
            <person name="Figueroa M."/>
        </authorList>
    </citation>
    <scope>NUCLEOTIDE SEQUENCE [LARGE SCALE GENOMIC DNA]</scope>
    <source>
        <strain evidence="1">21-0</strain>
    </source>
</reference>
<gene>
    <name evidence="1" type="ORF">PGT21_000432</name>
</gene>
<name>A0A5B0Q0N1_PUCGR</name>
<accession>A0A5B0Q0N1</accession>
<evidence type="ECO:0000313" key="2">
    <source>
        <dbReference type="Proteomes" id="UP000324748"/>
    </source>
</evidence>
<dbReference type="AlphaFoldDB" id="A0A5B0Q0N1"/>
<keyword evidence="2" id="KW-1185">Reference proteome</keyword>
<comment type="caution">
    <text evidence="1">The sequence shown here is derived from an EMBL/GenBank/DDBJ whole genome shotgun (WGS) entry which is preliminary data.</text>
</comment>
<sequence>MKHGGCFRGALRDWKDMKAKLRRRLAPEIIQSKGGPFLWSGRGRAPAATIHLSRDTLVTIPSSECQFSDAPVVGRLLFSPAIKLSLMSPSFTIVRLCMLS</sequence>
<dbReference type="Proteomes" id="UP000324748">
    <property type="component" value="Unassembled WGS sequence"/>
</dbReference>
<dbReference type="EMBL" id="VSWC01000039">
    <property type="protein sequence ID" value="KAA1106762.1"/>
    <property type="molecule type" value="Genomic_DNA"/>
</dbReference>
<evidence type="ECO:0000313" key="1">
    <source>
        <dbReference type="EMBL" id="KAA1106762.1"/>
    </source>
</evidence>
<organism evidence="1 2">
    <name type="scientific">Puccinia graminis f. sp. tritici</name>
    <dbReference type="NCBI Taxonomy" id="56615"/>
    <lineage>
        <taxon>Eukaryota</taxon>
        <taxon>Fungi</taxon>
        <taxon>Dikarya</taxon>
        <taxon>Basidiomycota</taxon>
        <taxon>Pucciniomycotina</taxon>
        <taxon>Pucciniomycetes</taxon>
        <taxon>Pucciniales</taxon>
        <taxon>Pucciniaceae</taxon>
        <taxon>Puccinia</taxon>
    </lineage>
</organism>
<proteinExistence type="predicted"/>